<evidence type="ECO:0000256" key="1">
    <source>
        <dbReference type="SAM" id="MobiDB-lite"/>
    </source>
</evidence>
<dbReference type="Proteomes" id="UP000623467">
    <property type="component" value="Unassembled WGS sequence"/>
</dbReference>
<protein>
    <submittedName>
        <fullName evidence="2">Uncharacterized protein</fullName>
    </submittedName>
</protein>
<gene>
    <name evidence="2" type="ORF">MSAN_01230000</name>
</gene>
<accession>A0A8H6YHZ9</accession>
<keyword evidence="3" id="KW-1185">Reference proteome</keyword>
<dbReference type="EMBL" id="JACAZH010000009">
    <property type="protein sequence ID" value="KAF7358897.1"/>
    <property type="molecule type" value="Genomic_DNA"/>
</dbReference>
<reference evidence="2" key="1">
    <citation type="submission" date="2020-05" db="EMBL/GenBank/DDBJ databases">
        <title>Mycena genomes resolve the evolution of fungal bioluminescence.</title>
        <authorList>
            <person name="Tsai I.J."/>
        </authorList>
    </citation>
    <scope>NUCLEOTIDE SEQUENCE</scope>
    <source>
        <strain evidence="2">160909Yilan</strain>
    </source>
</reference>
<comment type="caution">
    <text evidence="2">The sequence shown here is derived from an EMBL/GenBank/DDBJ whole genome shotgun (WGS) entry which is preliminary data.</text>
</comment>
<dbReference type="AlphaFoldDB" id="A0A8H6YHZ9"/>
<sequence length="226" mass="25117">MCPRRSFYESDGRLTFPSVPPLAASNSFYSPVSPVDQFSSSPQLHQLQPPPAPRLQPVPLPNPLPTYTPAPAPPIGGVFPIDLTDEVDFQVLARGVSNFSIPLHTIVYVLPASRACSLLQIETKDRPSRAFSVIRCLQSILREPLSLHVYRTQLRPVVQESVRQYFLSQSGRNGAHLWQGFLDGFQHRNGPKGSVLLQGHSDMWGFSQDLGGRWVIHVEMPLVPGF</sequence>
<evidence type="ECO:0000313" key="2">
    <source>
        <dbReference type="EMBL" id="KAF7358897.1"/>
    </source>
</evidence>
<evidence type="ECO:0000313" key="3">
    <source>
        <dbReference type="Proteomes" id="UP000623467"/>
    </source>
</evidence>
<organism evidence="2 3">
    <name type="scientific">Mycena sanguinolenta</name>
    <dbReference type="NCBI Taxonomy" id="230812"/>
    <lineage>
        <taxon>Eukaryota</taxon>
        <taxon>Fungi</taxon>
        <taxon>Dikarya</taxon>
        <taxon>Basidiomycota</taxon>
        <taxon>Agaricomycotina</taxon>
        <taxon>Agaricomycetes</taxon>
        <taxon>Agaricomycetidae</taxon>
        <taxon>Agaricales</taxon>
        <taxon>Marasmiineae</taxon>
        <taxon>Mycenaceae</taxon>
        <taxon>Mycena</taxon>
    </lineage>
</organism>
<name>A0A8H6YHZ9_9AGAR</name>
<proteinExistence type="predicted"/>
<dbReference type="OrthoDB" id="2940308at2759"/>
<feature type="region of interest" description="Disordered" evidence="1">
    <location>
        <begin position="37"/>
        <end position="66"/>
    </location>
</feature>
<feature type="compositionally biased region" description="Pro residues" evidence="1">
    <location>
        <begin position="48"/>
        <end position="66"/>
    </location>
</feature>